<gene>
    <name evidence="1" type="ORF">HPB50_025657</name>
</gene>
<dbReference type="Proteomes" id="UP000821845">
    <property type="component" value="Chromosome 5"/>
</dbReference>
<evidence type="ECO:0000313" key="2">
    <source>
        <dbReference type="Proteomes" id="UP000821845"/>
    </source>
</evidence>
<organism evidence="1 2">
    <name type="scientific">Hyalomma asiaticum</name>
    <name type="common">Tick</name>
    <dbReference type="NCBI Taxonomy" id="266040"/>
    <lineage>
        <taxon>Eukaryota</taxon>
        <taxon>Metazoa</taxon>
        <taxon>Ecdysozoa</taxon>
        <taxon>Arthropoda</taxon>
        <taxon>Chelicerata</taxon>
        <taxon>Arachnida</taxon>
        <taxon>Acari</taxon>
        <taxon>Parasitiformes</taxon>
        <taxon>Ixodida</taxon>
        <taxon>Ixodoidea</taxon>
        <taxon>Ixodidae</taxon>
        <taxon>Hyalomminae</taxon>
        <taxon>Hyalomma</taxon>
    </lineage>
</organism>
<proteinExistence type="predicted"/>
<accession>A0ACB7SCE3</accession>
<dbReference type="EMBL" id="CM023485">
    <property type="protein sequence ID" value="KAH6931589.1"/>
    <property type="molecule type" value="Genomic_DNA"/>
</dbReference>
<protein>
    <submittedName>
        <fullName evidence="1">Uncharacterized protein</fullName>
    </submittedName>
</protein>
<keyword evidence="2" id="KW-1185">Reference proteome</keyword>
<comment type="caution">
    <text evidence="1">The sequence shown here is derived from an EMBL/GenBank/DDBJ whole genome shotgun (WGS) entry which is preliminary data.</text>
</comment>
<evidence type="ECO:0000313" key="1">
    <source>
        <dbReference type="EMBL" id="KAH6931589.1"/>
    </source>
</evidence>
<name>A0ACB7SCE3_HYAAI</name>
<sequence length="72" mass="8230">MTVVPLSDMLLDSSAERAPPVHERIVLFLEFVVAVRLVVRVCVCVNRERSLGCEQQVTLETLIVWDDYVEEL</sequence>
<reference evidence="1" key="1">
    <citation type="submission" date="2020-05" db="EMBL/GenBank/DDBJ databases">
        <title>Large-scale comparative analyses of tick genomes elucidate their genetic diversity and vector capacities.</title>
        <authorList>
            <person name="Jia N."/>
            <person name="Wang J."/>
            <person name="Shi W."/>
            <person name="Du L."/>
            <person name="Sun Y."/>
            <person name="Zhan W."/>
            <person name="Jiang J."/>
            <person name="Wang Q."/>
            <person name="Zhang B."/>
            <person name="Ji P."/>
            <person name="Sakyi L.B."/>
            <person name="Cui X."/>
            <person name="Yuan T."/>
            <person name="Jiang B."/>
            <person name="Yang W."/>
            <person name="Lam T.T.-Y."/>
            <person name="Chang Q."/>
            <person name="Ding S."/>
            <person name="Wang X."/>
            <person name="Zhu J."/>
            <person name="Ruan X."/>
            <person name="Zhao L."/>
            <person name="Wei J."/>
            <person name="Que T."/>
            <person name="Du C."/>
            <person name="Cheng J."/>
            <person name="Dai P."/>
            <person name="Han X."/>
            <person name="Huang E."/>
            <person name="Gao Y."/>
            <person name="Liu J."/>
            <person name="Shao H."/>
            <person name="Ye R."/>
            <person name="Li L."/>
            <person name="Wei W."/>
            <person name="Wang X."/>
            <person name="Wang C."/>
            <person name="Yang T."/>
            <person name="Huo Q."/>
            <person name="Li W."/>
            <person name="Guo W."/>
            <person name="Chen H."/>
            <person name="Zhou L."/>
            <person name="Ni X."/>
            <person name="Tian J."/>
            <person name="Zhou Y."/>
            <person name="Sheng Y."/>
            <person name="Liu T."/>
            <person name="Pan Y."/>
            <person name="Xia L."/>
            <person name="Li J."/>
            <person name="Zhao F."/>
            <person name="Cao W."/>
        </authorList>
    </citation>
    <scope>NUCLEOTIDE SEQUENCE</scope>
    <source>
        <strain evidence="1">Hyas-2018</strain>
    </source>
</reference>